<keyword evidence="1" id="KW-0732">Signal</keyword>
<feature type="chain" id="PRO_5041917267" evidence="1">
    <location>
        <begin position="26"/>
        <end position="912"/>
    </location>
</feature>
<dbReference type="PROSITE" id="PS51257">
    <property type="entry name" value="PROKAR_LIPOPROTEIN"/>
    <property type="match status" value="1"/>
</dbReference>
<organism evidence="3 4">
    <name type="scientific">Candidatus Colimorpha enterica</name>
    <dbReference type="NCBI Taxonomy" id="3083063"/>
    <lineage>
        <taxon>Bacteria</taxon>
        <taxon>Pseudomonadati</taxon>
        <taxon>Bacteroidota</taxon>
        <taxon>Bacteroidia</taxon>
        <taxon>Bacteroidales</taxon>
        <taxon>Candidatus Colimorpha</taxon>
    </lineage>
</organism>
<dbReference type="AlphaFoldDB" id="A0AAE3FFU0"/>
<comment type="caution">
    <text evidence="3">The sequence shown here is derived from an EMBL/GenBank/DDBJ whole genome shotgun (WGS) entry which is preliminary data.</text>
</comment>
<gene>
    <name evidence="3" type="ORF">MR241_02020</name>
</gene>
<reference evidence="3 4" key="1">
    <citation type="submission" date="2022-03" db="EMBL/GenBank/DDBJ databases">
        <title>Metagenome-assembled genomes from swine fecal metagenomes.</title>
        <authorList>
            <person name="Holman D.B."/>
            <person name="Kommadath A."/>
        </authorList>
    </citation>
    <scope>NUCLEOTIDE SEQUENCE [LARGE SCALE GENOMIC DNA]</scope>
    <source>
        <strain evidence="3">SUG147</strain>
    </source>
</reference>
<dbReference type="InterPro" id="IPR046226">
    <property type="entry name" value="DUF6259"/>
</dbReference>
<dbReference type="Pfam" id="PF19773">
    <property type="entry name" value="DUF6259"/>
    <property type="match status" value="1"/>
</dbReference>
<dbReference type="Gene3D" id="3.20.20.80">
    <property type="entry name" value="Glycosidases"/>
    <property type="match status" value="1"/>
</dbReference>
<evidence type="ECO:0000313" key="3">
    <source>
        <dbReference type="EMBL" id="MCI5755053.1"/>
    </source>
</evidence>
<evidence type="ECO:0000313" key="4">
    <source>
        <dbReference type="Proteomes" id="UP001139365"/>
    </source>
</evidence>
<accession>A0AAE3FFU0</accession>
<name>A0AAE3FFU0_9BACT</name>
<dbReference type="EMBL" id="JALEMU010000035">
    <property type="protein sequence ID" value="MCI5755053.1"/>
    <property type="molecule type" value="Genomic_DNA"/>
</dbReference>
<feature type="domain" description="DUF6259" evidence="2">
    <location>
        <begin position="254"/>
        <end position="450"/>
    </location>
</feature>
<protein>
    <submittedName>
        <fullName evidence="3">DUF6259 domain-containing protein</fullName>
    </submittedName>
</protein>
<evidence type="ECO:0000259" key="2">
    <source>
        <dbReference type="Pfam" id="PF19773"/>
    </source>
</evidence>
<evidence type="ECO:0000256" key="1">
    <source>
        <dbReference type="SAM" id="SignalP"/>
    </source>
</evidence>
<sequence length="912" mass="99007">MKKRILMPFITAALLFTGCSGGGHGGSTDSGTVSDSDTRIPDINDGAAVGIVGKLSTKTDKNSVSVSTGDVSFGLSAGLAFGIRDGVGTVLLSKSGKTSVIDDSGKTVISSSWSRNGAKLTTGLNIEETSVTVSQNAEAVSGGISGVQFSIQVSDKYNIIVPYQNGIRLTKKNPGTPYGTKWTYGGLSAIQMQMFIIEGENGGALVYADDAFTQFKELEVKHSSNGFTVLVTTVPQAPFTDYKEFTAVDWKIIPYSGNWTSGTAIYRDFAREKFGLDESDAKRPDWVDDIGLVVLTDMHSKAELDALAKKVDPKGVLLQVPDWRVERYDINWPDYTPQPGVREMIEYAHSLGFRVQLHCNMNGCQTELPAYRKVKRYHMKDAFTGKEISEDFTDVNGTHYHFAQINPASSEWRSYVIAKIVAAVKETGADAVHLDQSLLSYNDGNGYVDGLTSLQGNVLYQKELAEALPEGVAIGGEGITDFNAVYSTFLQSHVYGLDSTKKSWSHSEAAQIVPITSSVFTDTVTYQWPGLPVVAAGEYYLAWYLRGTAIGHIPTLMRESPQSILSDDDIMKAVLSEARWFTEKKPERVYGGWDADTIMRWRLKDGTFAQARRDKYGYVLLADENDSGSVLTRILSGTVSADVSGSIQGWNAYNDKSIICLDPDRYYLVSGNSREEKNTVITSASDGAYLTDFVESADALRIKFAYRSRKTGNVTFTVRSKAGISYVYSKSGKAELSEENNGIYKVTAPVGEYVNLIFSGLSPIRLPKSLYGEQSEAYIIGNDGRIRHDDSLTKSTGSFGGKLRKKVTVSVPALSMNSLDYIVALPDSDGLTLSALVGTQDALYSGLPVSVSVDGETVWRGALSADGKTADVSASLSNYRGKTVVITLCVDGRQLDGITHSVSWCDPVITGK</sequence>
<feature type="signal peptide" evidence="1">
    <location>
        <begin position="1"/>
        <end position="25"/>
    </location>
</feature>
<dbReference type="InterPro" id="IPR017853">
    <property type="entry name" value="GH"/>
</dbReference>
<dbReference type="SUPFAM" id="SSF51445">
    <property type="entry name" value="(Trans)glycosidases"/>
    <property type="match status" value="1"/>
</dbReference>
<proteinExistence type="predicted"/>
<dbReference type="Proteomes" id="UP001139365">
    <property type="component" value="Unassembled WGS sequence"/>
</dbReference>